<dbReference type="InterPro" id="IPR037056">
    <property type="entry name" value="RNase_H1_N_sf"/>
</dbReference>
<evidence type="ECO:0000313" key="3">
    <source>
        <dbReference type="EMBL" id="KAK3026698.1"/>
    </source>
</evidence>
<accession>A0AA89B5F5</accession>
<sequence>MEHIKKAIAEMAAKEAQQQEEVRLHEETIKNLDTMIQRAKEAAEEMRLARMEMEHIVATIESNKKSETLRAKKVETPEVKLSWAERTEKESDLITDALEGFIPVSEQSKLISAMPVGPSQPTSIQDHIMDLTEKLGLNQPEDILSLRPNKPLEIKTNKWYVIFNGPRRGIYSSWAEASKFILGSNVRHRSFKTNAEAEQALKMDQTERFKPFTPFQKDTFKEKLEQRKREKQVLLEPVVPKPNKIIARQFLGPRVDTRIIPEMISRQEAQKWILDIQTMAIDPDFEEDLTMFAVAEELPGRTGWNVLGFDTGAEPKKVRQAFDLGLCKTIILSKNLREIELFPSCIIDAVRKFQENTNTEDITLTLDSIMPIWNEEGKPAEKPNVFLWIQRTNPKHLYHRWNWKNNECPTFNEELMDNFRARQALNLINQVRRQKNKKPVFVNGSQPSILVASRTKKKTSDRDTDSLQRFVTKIISNSLGYHAPAADI</sequence>
<dbReference type="InterPro" id="IPR009027">
    <property type="entry name" value="Ribosomal_bL9/RNase_H1_N"/>
</dbReference>
<evidence type="ECO:0000256" key="1">
    <source>
        <dbReference type="SAM" id="Coils"/>
    </source>
</evidence>
<reference evidence="3" key="1">
    <citation type="submission" date="2022-12" db="EMBL/GenBank/DDBJ databases">
        <title>Draft genome assemblies for two species of Escallonia (Escalloniales).</title>
        <authorList>
            <person name="Chanderbali A."/>
            <person name="Dervinis C."/>
            <person name="Anghel I."/>
            <person name="Soltis D."/>
            <person name="Soltis P."/>
            <person name="Zapata F."/>
        </authorList>
    </citation>
    <scope>NUCLEOTIDE SEQUENCE</scope>
    <source>
        <strain evidence="3">UCBG64.0493</strain>
        <tissue evidence="3">Leaf</tissue>
    </source>
</reference>
<keyword evidence="1" id="KW-0175">Coiled coil</keyword>
<protein>
    <recommendedName>
        <fullName evidence="2">Ribonuclease H1 N-terminal domain-containing protein</fullName>
    </recommendedName>
</protein>
<comment type="caution">
    <text evidence="3">The sequence shown here is derived from an EMBL/GenBank/DDBJ whole genome shotgun (WGS) entry which is preliminary data.</text>
</comment>
<keyword evidence="4" id="KW-1185">Reference proteome</keyword>
<feature type="coiled-coil region" evidence="1">
    <location>
        <begin position="1"/>
        <end position="56"/>
    </location>
</feature>
<dbReference type="Pfam" id="PF01693">
    <property type="entry name" value="Cauli_VI"/>
    <property type="match status" value="1"/>
</dbReference>
<evidence type="ECO:0000313" key="4">
    <source>
        <dbReference type="Proteomes" id="UP001188597"/>
    </source>
</evidence>
<evidence type="ECO:0000259" key="2">
    <source>
        <dbReference type="Pfam" id="PF01693"/>
    </source>
</evidence>
<dbReference type="SUPFAM" id="SSF55658">
    <property type="entry name" value="L9 N-domain-like"/>
    <property type="match status" value="1"/>
</dbReference>
<gene>
    <name evidence="3" type="ORF">RJ639_041545</name>
</gene>
<proteinExistence type="predicted"/>
<dbReference type="AlphaFoldDB" id="A0AA89B5F5"/>
<name>A0AA89B5F5_9ASTE</name>
<dbReference type="Gene3D" id="3.40.970.10">
    <property type="entry name" value="Ribonuclease H1, N-terminal domain"/>
    <property type="match status" value="1"/>
</dbReference>
<dbReference type="EMBL" id="JAVXUP010000491">
    <property type="protein sequence ID" value="KAK3026698.1"/>
    <property type="molecule type" value="Genomic_DNA"/>
</dbReference>
<organism evidence="3 4">
    <name type="scientific">Escallonia herrerae</name>
    <dbReference type="NCBI Taxonomy" id="1293975"/>
    <lineage>
        <taxon>Eukaryota</taxon>
        <taxon>Viridiplantae</taxon>
        <taxon>Streptophyta</taxon>
        <taxon>Embryophyta</taxon>
        <taxon>Tracheophyta</taxon>
        <taxon>Spermatophyta</taxon>
        <taxon>Magnoliopsida</taxon>
        <taxon>eudicotyledons</taxon>
        <taxon>Gunneridae</taxon>
        <taxon>Pentapetalae</taxon>
        <taxon>asterids</taxon>
        <taxon>campanulids</taxon>
        <taxon>Escalloniales</taxon>
        <taxon>Escalloniaceae</taxon>
        <taxon>Escallonia</taxon>
    </lineage>
</organism>
<dbReference type="InterPro" id="IPR011320">
    <property type="entry name" value="RNase_H1_N"/>
</dbReference>
<feature type="domain" description="Ribonuclease H1 N-terminal" evidence="2">
    <location>
        <begin position="158"/>
        <end position="199"/>
    </location>
</feature>
<dbReference type="Proteomes" id="UP001188597">
    <property type="component" value="Unassembled WGS sequence"/>
</dbReference>